<evidence type="ECO:0000313" key="4">
    <source>
        <dbReference type="EMBL" id="KAK2091047.1"/>
    </source>
</evidence>
<sequence>MGALLPLLEQVAAQPQEAEAGPAETHDLVGPELTSGHNTQGLLLPLGKSSEERMERNAVAAFLLMLRNFLQGHVVNQESLVQCQGAAIIGALLRKVPSWAMDMNVLMSAQLLMEQVAAEGSGPLLYLLYQHLLFNFHLWTLSDFAVRLGHIQYMSSIVREHRQKLRKKYGVQFILDALRTHYSLQRERPLAADDLHTVQTSLLGLAREFLVRSLSADDVQVMQILLSFLVATGDDGQVVGALDLLLALLQGSLAQESLAIFLLEPGNLEVLLALLVRPGSLPLLPDRVCKSPYDPTQILRRLQQNERLPERSRQRLRLRECGLQGLVACLSEGTVSPQLCQGLYKLFLGAGTTWLGPSGGGDVSEKQGRQAGRRKIVA</sequence>
<evidence type="ECO:0000313" key="5">
    <source>
        <dbReference type="Proteomes" id="UP001266305"/>
    </source>
</evidence>
<dbReference type="EMBL" id="JASSZA010000016">
    <property type="protein sequence ID" value="KAK2091047.1"/>
    <property type="molecule type" value="Genomic_DNA"/>
</dbReference>
<comment type="caution">
    <text evidence="4">The sequence shown here is derived from an EMBL/GenBank/DDBJ whole genome shotgun (WGS) entry which is preliminary data.</text>
</comment>
<keyword evidence="1" id="KW-0853">WD repeat</keyword>
<keyword evidence="5" id="KW-1185">Reference proteome</keyword>
<accession>A0ABQ9U1V8</accession>
<dbReference type="InterPro" id="IPR050865">
    <property type="entry name" value="BEACH_Domain"/>
</dbReference>
<feature type="domain" description="DUF4704" evidence="3">
    <location>
        <begin position="52"/>
        <end position="278"/>
    </location>
</feature>
<evidence type="ECO:0000256" key="1">
    <source>
        <dbReference type="ARBA" id="ARBA00022574"/>
    </source>
</evidence>
<gene>
    <name evidence="4" type="primary">NBEAL2_3</name>
    <name evidence="4" type="ORF">P7K49_030331</name>
</gene>
<proteinExistence type="predicted"/>
<protein>
    <submittedName>
        <fullName evidence="4">Neurobeachin-like protein 2</fullName>
    </submittedName>
</protein>
<dbReference type="PANTHER" id="PTHR13743:SF111">
    <property type="entry name" value="NEUROBEACHIN-LIKE PROTEIN 2"/>
    <property type="match status" value="1"/>
</dbReference>
<feature type="region of interest" description="Disordered" evidence="2">
    <location>
        <begin position="15"/>
        <end position="36"/>
    </location>
</feature>
<dbReference type="PANTHER" id="PTHR13743">
    <property type="entry name" value="BEIGE/BEACH-RELATED"/>
    <property type="match status" value="1"/>
</dbReference>
<name>A0ABQ9U1V8_SAGOE</name>
<evidence type="ECO:0000256" key="2">
    <source>
        <dbReference type="SAM" id="MobiDB-lite"/>
    </source>
</evidence>
<evidence type="ECO:0000259" key="3">
    <source>
        <dbReference type="Pfam" id="PF15787"/>
    </source>
</evidence>
<feature type="region of interest" description="Disordered" evidence="2">
    <location>
        <begin position="358"/>
        <end position="378"/>
    </location>
</feature>
<dbReference type="Proteomes" id="UP001266305">
    <property type="component" value="Unassembled WGS sequence"/>
</dbReference>
<dbReference type="InterPro" id="IPR031570">
    <property type="entry name" value="NBEA/BDCP_DUF4704"/>
</dbReference>
<dbReference type="Pfam" id="PF15787">
    <property type="entry name" value="DUF4704"/>
    <property type="match status" value="1"/>
</dbReference>
<reference evidence="4 5" key="1">
    <citation type="submission" date="2023-05" db="EMBL/GenBank/DDBJ databases">
        <title>B98-5 Cell Line De Novo Hybrid Assembly: An Optical Mapping Approach.</title>
        <authorList>
            <person name="Kananen K."/>
            <person name="Auerbach J.A."/>
            <person name="Kautto E."/>
            <person name="Blachly J.S."/>
        </authorList>
    </citation>
    <scope>NUCLEOTIDE SEQUENCE [LARGE SCALE GENOMIC DNA]</scope>
    <source>
        <strain evidence="4">B95-8</strain>
        <tissue evidence="4">Cell line</tissue>
    </source>
</reference>
<organism evidence="4 5">
    <name type="scientific">Saguinus oedipus</name>
    <name type="common">Cotton-top tamarin</name>
    <name type="synonym">Oedipomidas oedipus</name>
    <dbReference type="NCBI Taxonomy" id="9490"/>
    <lineage>
        <taxon>Eukaryota</taxon>
        <taxon>Metazoa</taxon>
        <taxon>Chordata</taxon>
        <taxon>Craniata</taxon>
        <taxon>Vertebrata</taxon>
        <taxon>Euteleostomi</taxon>
        <taxon>Mammalia</taxon>
        <taxon>Eutheria</taxon>
        <taxon>Euarchontoglires</taxon>
        <taxon>Primates</taxon>
        <taxon>Haplorrhini</taxon>
        <taxon>Platyrrhini</taxon>
        <taxon>Cebidae</taxon>
        <taxon>Callitrichinae</taxon>
        <taxon>Saguinus</taxon>
    </lineage>
</organism>